<evidence type="ECO:0000256" key="4">
    <source>
        <dbReference type="ARBA" id="ARBA00022490"/>
    </source>
</evidence>
<keyword evidence="6 7" id="KW-0539">Nucleus</keyword>
<dbReference type="GO" id="GO:0005634">
    <property type="term" value="C:nucleus"/>
    <property type="evidence" value="ECO:0007669"/>
    <property type="project" value="UniProtKB-SubCell"/>
</dbReference>
<dbReference type="Pfam" id="PF04981">
    <property type="entry name" value="NMD3"/>
    <property type="match status" value="1"/>
</dbReference>
<name>A0A8H3YFK5_9TREE</name>
<dbReference type="EMBL" id="BLZA01000023">
    <property type="protein sequence ID" value="GHJ87835.1"/>
    <property type="molecule type" value="Genomic_DNA"/>
</dbReference>
<dbReference type="GO" id="GO:0000055">
    <property type="term" value="P:ribosomal large subunit export from nucleus"/>
    <property type="evidence" value="ECO:0007669"/>
    <property type="project" value="TreeGrafter"/>
</dbReference>
<evidence type="ECO:0000256" key="6">
    <source>
        <dbReference type="ARBA" id="ARBA00023242"/>
    </source>
</evidence>
<evidence type="ECO:0000259" key="10">
    <source>
        <dbReference type="Pfam" id="PF21192"/>
    </source>
</evidence>
<evidence type="ECO:0000256" key="8">
    <source>
        <dbReference type="SAM" id="MobiDB-lite"/>
    </source>
</evidence>
<feature type="compositionally biased region" description="Acidic residues" evidence="8">
    <location>
        <begin position="560"/>
        <end position="573"/>
    </location>
</feature>
<feature type="domain" description="60S ribosomal export protein NMD3 OB-fold" evidence="10">
    <location>
        <begin position="316"/>
        <end position="411"/>
    </location>
</feature>
<dbReference type="Pfam" id="PF21193">
    <property type="entry name" value="NMD_SH3"/>
    <property type="match status" value="1"/>
</dbReference>
<evidence type="ECO:0000256" key="1">
    <source>
        <dbReference type="ARBA" id="ARBA00009794"/>
    </source>
</evidence>
<comment type="caution">
    <text evidence="12">The sequence shown here is derived from an EMBL/GenBank/DDBJ whole genome shotgun (WGS) entry which is preliminary data.</text>
</comment>
<dbReference type="InterPro" id="IPR048899">
    <property type="entry name" value="NMD_SH3"/>
</dbReference>
<proteinExistence type="inferred from homology"/>
<evidence type="ECO:0000256" key="3">
    <source>
        <dbReference type="ARBA" id="ARBA00022448"/>
    </source>
</evidence>
<accession>A0A8H3YFK5</accession>
<feature type="domain" description="Nmd3 N-terminal" evidence="9">
    <location>
        <begin position="20"/>
        <end position="249"/>
    </location>
</feature>
<keyword evidence="4 7" id="KW-0963">Cytoplasm</keyword>
<dbReference type="GO" id="GO:0005737">
    <property type="term" value="C:cytoplasm"/>
    <property type="evidence" value="ECO:0007669"/>
    <property type="project" value="UniProtKB-SubCell"/>
</dbReference>
<keyword evidence="13" id="KW-1185">Reference proteome</keyword>
<dbReference type="GO" id="GO:0015031">
    <property type="term" value="P:protein transport"/>
    <property type="evidence" value="ECO:0007669"/>
    <property type="project" value="UniProtKB-KW"/>
</dbReference>
<protein>
    <recommendedName>
        <fullName evidence="2 7">60S ribosomal export protein NMD3</fullName>
    </recommendedName>
</protein>
<dbReference type="OrthoDB" id="203821at2759"/>
<keyword evidence="3 7" id="KW-0813">Transport</keyword>
<reference evidence="12" key="1">
    <citation type="submission" date="2020-07" db="EMBL/GenBank/DDBJ databases">
        <title>Draft Genome Sequence of a Deep-Sea Yeast, Naganishia (Cryptococcus) liquefaciens strain N6.</title>
        <authorList>
            <person name="Han Y.W."/>
            <person name="Kajitani R."/>
            <person name="Morimoto H."/>
            <person name="Parhat M."/>
            <person name="Tsubouchi H."/>
            <person name="Bakenova O."/>
            <person name="Ogata M."/>
            <person name="Argunhan B."/>
            <person name="Aoki R."/>
            <person name="Kajiwara S."/>
            <person name="Itoh T."/>
            <person name="Iwasaki H."/>
        </authorList>
    </citation>
    <scope>NUCLEOTIDE SEQUENCE</scope>
    <source>
        <strain evidence="12">N6</strain>
    </source>
</reference>
<evidence type="ECO:0000313" key="13">
    <source>
        <dbReference type="Proteomes" id="UP000620104"/>
    </source>
</evidence>
<dbReference type="AlphaFoldDB" id="A0A8H3YFK5"/>
<comment type="function">
    <text evidence="7">Acts as an adapter for the XPO1/CRM1-mediated export of the 60S ribosomal subunit.</text>
</comment>
<feature type="compositionally biased region" description="Acidic residues" evidence="8">
    <location>
        <begin position="516"/>
        <end position="545"/>
    </location>
</feature>
<dbReference type="Pfam" id="PF21192">
    <property type="entry name" value="OB_NMD3"/>
    <property type="match status" value="1"/>
</dbReference>
<comment type="subcellular location">
    <subcellularLocation>
        <location evidence="7">Cytoplasm</location>
    </subcellularLocation>
    <subcellularLocation>
        <location evidence="7">Nucleus</location>
    </subcellularLocation>
</comment>
<dbReference type="PANTHER" id="PTHR12746:SF2">
    <property type="entry name" value="60S RIBOSOMAL EXPORT PROTEIN NMD3"/>
    <property type="match status" value="1"/>
</dbReference>
<evidence type="ECO:0000256" key="2">
    <source>
        <dbReference type="ARBA" id="ARBA00017035"/>
    </source>
</evidence>
<evidence type="ECO:0000313" key="12">
    <source>
        <dbReference type="EMBL" id="GHJ87835.1"/>
    </source>
</evidence>
<feature type="region of interest" description="Disordered" evidence="8">
    <location>
        <begin position="516"/>
        <end position="573"/>
    </location>
</feature>
<feature type="domain" description="60S ribosomal export protein NMD3 SH3" evidence="11">
    <location>
        <begin position="252"/>
        <end position="299"/>
    </location>
</feature>
<gene>
    <name evidence="12" type="ORF">NliqN6_4237</name>
</gene>
<feature type="compositionally biased region" description="Basic and acidic residues" evidence="8">
    <location>
        <begin position="546"/>
        <end position="559"/>
    </location>
</feature>
<dbReference type="InterPro" id="IPR007064">
    <property type="entry name" value="Nmd3_N"/>
</dbReference>
<comment type="similarity">
    <text evidence="1 7">Belongs to the NMD3 family.</text>
</comment>
<evidence type="ECO:0000256" key="7">
    <source>
        <dbReference type="RuleBase" id="RU364108"/>
    </source>
</evidence>
<dbReference type="InterPro" id="IPR048898">
    <property type="entry name" value="OB_NMD3"/>
</dbReference>
<sequence length="573" mass="63615">MASAMHYVPDAYASQRAILCAECGTVIEPNGANMCIGCLRNSVDITEGIPKETSLNNCRGCERWFAPPANWQPAALESQDLLSICLKKIAKPLSKVRLINAKFLWTEPHSKRLKVEITIQKEILTNTVLQQTFVLLLVVHGGQCPDCARLAAKNTWKATVQVRQKVNHKRTFLFLEQLILKHNAHKDCLSISEKRDGLDFFYSDRASAIKMTEFLNGVVPIRIKASEQIISSDTHNNTANYKFTYSVEIVPICKDDLVVIPPKLAKQWGNISPLTFCSRVGNSIHLMDPTTLQHCDVTAPIYWRQPFDSLATVHDLVEFLVLDIEPSGPVKGKFVLADAQVVRASGTGATAGDEDGMGGGDGIFHTRTHLGAILQPGDTVLGFHISRANYNSDAFESLDQSRVPDVVLVKKTYPNRRKKSKPRNWKLKSIAVEADDNAHQNGGVGRGALGRRGGVDSQKVEKDYELFLRDLEEDPEFRSAVNIYKADGPTADVNMSAGSGLGGKKQKTVRMANDMDVEEEIADAEQPADNDDDDDMEEEEEDFPDIELHELLEDLRVDDENAVEYGPQDEEEL</sequence>
<organism evidence="12 13">
    <name type="scientific">Naganishia liquefaciens</name>
    <dbReference type="NCBI Taxonomy" id="104408"/>
    <lineage>
        <taxon>Eukaryota</taxon>
        <taxon>Fungi</taxon>
        <taxon>Dikarya</taxon>
        <taxon>Basidiomycota</taxon>
        <taxon>Agaricomycotina</taxon>
        <taxon>Tremellomycetes</taxon>
        <taxon>Filobasidiales</taxon>
        <taxon>Filobasidiaceae</taxon>
        <taxon>Naganishia</taxon>
    </lineage>
</organism>
<evidence type="ECO:0000256" key="5">
    <source>
        <dbReference type="ARBA" id="ARBA00022927"/>
    </source>
</evidence>
<dbReference type="GO" id="GO:0043023">
    <property type="term" value="F:ribosomal large subunit binding"/>
    <property type="evidence" value="ECO:0007669"/>
    <property type="project" value="InterPro"/>
</dbReference>
<evidence type="ECO:0000259" key="9">
    <source>
        <dbReference type="Pfam" id="PF04981"/>
    </source>
</evidence>
<dbReference type="PANTHER" id="PTHR12746">
    <property type="entry name" value="NONSENSE-MEDIATED MRNA DECAY PROTEIN 3"/>
    <property type="match status" value="1"/>
</dbReference>
<evidence type="ECO:0000259" key="11">
    <source>
        <dbReference type="Pfam" id="PF21193"/>
    </source>
</evidence>
<dbReference type="Proteomes" id="UP000620104">
    <property type="component" value="Unassembled WGS sequence"/>
</dbReference>
<dbReference type="InterPro" id="IPR039768">
    <property type="entry name" value="Nmd3"/>
</dbReference>
<keyword evidence="5 7" id="KW-0653">Protein transport</keyword>